<keyword evidence="3" id="KW-1185">Reference proteome</keyword>
<dbReference type="RefSeq" id="WP_162377307.1">
    <property type="nucleotide sequence ID" value="NZ_JAYRDL010000014.1"/>
</dbReference>
<evidence type="ECO:0000313" key="2">
    <source>
        <dbReference type="EMBL" id="MFD1043752.1"/>
    </source>
</evidence>
<evidence type="ECO:0000256" key="1">
    <source>
        <dbReference type="SAM" id="Phobius"/>
    </source>
</evidence>
<feature type="transmembrane region" description="Helical" evidence="1">
    <location>
        <begin position="48"/>
        <end position="68"/>
    </location>
</feature>
<organism evidence="2 3">
    <name type="scientific">Pseudoxanthomonas kaohsiungensis</name>
    <dbReference type="NCBI Taxonomy" id="283923"/>
    <lineage>
        <taxon>Bacteria</taxon>
        <taxon>Pseudomonadati</taxon>
        <taxon>Pseudomonadota</taxon>
        <taxon>Gammaproteobacteria</taxon>
        <taxon>Lysobacterales</taxon>
        <taxon>Lysobacteraceae</taxon>
        <taxon>Pseudoxanthomonas</taxon>
    </lineage>
</organism>
<keyword evidence="1" id="KW-1133">Transmembrane helix</keyword>
<reference evidence="3" key="1">
    <citation type="journal article" date="2019" name="Int. J. Syst. Evol. Microbiol.">
        <title>The Global Catalogue of Microorganisms (GCM) 10K type strain sequencing project: providing services to taxonomists for standard genome sequencing and annotation.</title>
        <authorList>
            <consortium name="The Broad Institute Genomics Platform"/>
            <consortium name="The Broad Institute Genome Sequencing Center for Infectious Disease"/>
            <person name="Wu L."/>
            <person name="Ma J."/>
        </authorList>
    </citation>
    <scope>NUCLEOTIDE SEQUENCE [LARGE SCALE GENOMIC DNA]</scope>
    <source>
        <strain evidence="3">CCUG 55854</strain>
    </source>
</reference>
<gene>
    <name evidence="2" type="ORF">ACFQ2N_15475</name>
</gene>
<comment type="caution">
    <text evidence="2">The sequence shown here is derived from an EMBL/GenBank/DDBJ whole genome shotgun (WGS) entry which is preliminary data.</text>
</comment>
<dbReference type="Proteomes" id="UP001597033">
    <property type="component" value="Unassembled WGS sequence"/>
</dbReference>
<feature type="transmembrane region" description="Helical" evidence="1">
    <location>
        <begin position="6"/>
        <end position="27"/>
    </location>
</feature>
<proteinExistence type="predicted"/>
<dbReference type="Pfam" id="PF11804">
    <property type="entry name" value="DUF3325"/>
    <property type="match status" value="1"/>
</dbReference>
<evidence type="ECO:0000313" key="3">
    <source>
        <dbReference type="Proteomes" id="UP001597033"/>
    </source>
</evidence>
<name>A0ABW3M0C6_9GAMM</name>
<dbReference type="EMBL" id="JBHTKN010000014">
    <property type="protein sequence ID" value="MFD1043752.1"/>
    <property type="molecule type" value="Genomic_DNA"/>
</dbReference>
<sequence>MPEPSHAGWLLAAALAACLAGMGWLALAMEVHARQVWGRALARGSAKLLRLLGATALAASLWLCLAADHATMAVLVWTMAVAGAALAIALTLAWRARWLALLAPWVRR</sequence>
<keyword evidence="1" id="KW-0472">Membrane</keyword>
<accession>A0ABW3M0C6</accession>
<feature type="transmembrane region" description="Helical" evidence="1">
    <location>
        <begin position="74"/>
        <end position="94"/>
    </location>
</feature>
<dbReference type="InterPro" id="IPR021762">
    <property type="entry name" value="DUF3325"/>
</dbReference>
<keyword evidence="1" id="KW-0812">Transmembrane</keyword>
<protein>
    <submittedName>
        <fullName evidence="2">DUF3325 domain-containing protein</fullName>
    </submittedName>
</protein>